<feature type="transmembrane region" description="Helical" evidence="1">
    <location>
        <begin position="12"/>
        <end position="36"/>
    </location>
</feature>
<feature type="transmembrane region" description="Helical" evidence="1">
    <location>
        <begin position="56"/>
        <end position="77"/>
    </location>
</feature>
<dbReference type="RefSeq" id="WP_146568839.1">
    <property type="nucleotide sequence ID" value="NZ_SIHJ01000005.1"/>
</dbReference>
<organism evidence="2 3">
    <name type="scientific">Posidoniimonas corsicana</name>
    <dbReference type="NCBI Taxonomy" id="1938618"/>
    <lineage>
        <taxon>Bacteria</taxon>
        <taxon>Pseudomonadati</taxon>
        <taxon>Planctomycetota</taxon>
        <taxon>Planctomycetia</taxon>
        <taxon>Pirellulales</taxon>
        <taxon>Lacipirellulaceae</taxon>
        <taxon>Posidoniimonas</taxon>
    </lineage>
</organism>
<keyword evidence="3" id="KW-1185">Reference proteome</keyword>
<sequence>MSRKQRIRIAIGVWGCVAGMAVAVIGAILPMHFAIARIYPESTEASITALNNAIDISQVIFTSGVTIATAGLLVASIEGTKAFVGKPTSYES</sequence>
<keyword evidence="1" id="KW-0812">Transmembrane</keyword>
<evidence type="ECO:0000313" key="2">
    <source>
        <dbReference type="EMBL" id="TWT30485.1"/>
    </source>
</evidence>
<reference evidence="2 3" key="1">
    <citation type="submission" date="2019-02" db="EMBL/GenBank/DDBJ databases">
        <title>Deep-cultivation of Planctomycetes and their phenomic and genomic characterization uncovers novel biology.</title>
        <authorList>
            <person name="Wiegand S."/>
            <person name="Jogler M."/>
            <person name="Boedeker C."/>
            <person name="Pinto D."/>
            <person name="Vollmers J."/>
            <person name="Rivas-Marin E."/>
            <person name="Kohn T."/>
            <person name="Peeters S.H."/>
            <person name="Heuer A."/>
            <person name="Rast P."/>
            <person name="Oberbeckmann S."/>
            <person name="Bunk B."/>
            <person name="Jeske O."/>
            <person name="Meyerdierks A."/>
            <person name="Storesund J.E."/>
            <person name="Kallscheuer N."/>
            <person name="Luecker S."/>
            <person name="Lage O.M."/>
            <person name="Pohl T."/>
            <person name="Merkel B.J."/>
            <person name="Hornburger P."/>
            <person name="Mueller R.-W."/>
            <person name="Bruemmer F."/>
            <person name="Labrenz M."/>
            <person name="Spormann A.M."/>
            <person name="Op Den Camp H."/>
            <person name="Overmann J."/>
            <person name="Amann R."/>
            <person name="Jetten M.S.M."/>
            <person name="Mascher T."/>
            <person name="Medema M.H."/>
            <person name="Devos D.P."/>
            <person name="Kaster A.-K."/>
            <person name="Ovreas L."/>
            <person name="Rohde M."/>
            <person name="Galperin M.Y."/>
            <person name="Jogler C."/>
        </authorList>
    </citation>
    <scope>NUCLEOTIDE SEQUENCE [LARGE SCALE GENOMIC DNA]</scope>
    <source>
        <strain evidence="2 3">KOR34</strain>
    </source>
</reference>
<evidence type="ECO:0000256" key="1">
    <source>
        <dbReference type="SAM" id="Phobius"/>
    </source>
</evidence>
<comment type="caution">
    <text evidence="2">The sequence shown here is derived from an EMBL/GenBank/DDBJ whole genome shotgun (WGS) entry which is preliminary data.</text>
</comment>
<keyword evidence="1" id="KW-0472">Membrane</keyword>
<evidence type="ECO:0000313" key="3">
    <source>
        <dbReference type="Proteomes" id="UP000316714"/>
    </source>
</evidence>
<protein>
    <submittedName>
        <fullName evidence="2">Uncharacterized protein</fullName>
    </submittedName>
</protein>
<gene>
    <name evidence="2" type="ORF">KOR34_50440</name>
</gene>
<dbReference type="EMBL" id="SIHJ01000005">
    <property type="protein sequence ID" value="TWT30485.1"/>
    <property type="molecule type" value="Genomic_DNA"/>
</dbReference>
<dbReference type="AlphaFoldDB" id="A0A5C5UYF7"/>
<keyword evidence="1" id="KW-1133">Transmembrane helix</keyword>
<proteinExistence type="predicted"/>
<dbReference type="Proteomes" id="UP000316714">
    <property type="component" value="Unassembled WGS sequence"/>
</dbReference>
<name>A0A5C5UYF7_9BACT</name>
<accession>A0A5C5UYF7</accession>